<sequence>MSHSVQLSVFPYSENTKNSLESSLRHLKCHFTWNLMEGENSLDDFEDKVFYWTGFQNHEFRATTCNLLAYLKHLKGQNGEALECLRQAEELIQQEHADQAEIRSLVTWGNYAWVYYHMGQLSDAQIYVDKVKHVCEKFSSPYRIESPELDCEEGWTRLKCGGNQNERAKVCFEKALEKNPKNPEFTSGLAIASYRLDNWPPSQNAIDPLRQAIRLNPDNQYLKVLLALKLHKMHKEGEEEGEGEKLVEEALDKAPDVTDVLRSAAKFYQRKSEPDKAIELLKRALKYMPNNAYLHCQIGCCYRAKVFQVMNLRENGMYGKRKLLELIGHAVAHLKKADEANDNLFRVCSLLANLHVLADQYEEAEYYFQKEFSKELTPAAKQLLHLRYGNFQLYQMKCEDKAIHHFIEGIKINQKSREKEKMENKLQKIAKMRLSKNEADSEALHILAFLQELNEEIQQADEDSERGLETGSLIPSASSWNGTEE</sequence>
<name>A0ABQ9UNJ3_SAGOE</name>
<dbReference type="SMART" id="SM00028">
    <property type="entry name" value="TPR"/>
    <property type="match status" value="6"/>
</dbReference>
<comment type="similarity">
    <text evidence="3">Belongs to the IFIT family.</text>
</comment>
<evidence type="ECO:0000313" key="6">
    <source>
        <dbReference type="EMBL" id="KAK2098644.1"/>
    </source>
</evidence>
<proteinExistence type="inferred from homology"/>
<dbReference type="Pfam" id="PF13181">
    <property type="entry name" value="TPR_8"/>
    <property type="match status" value="1"/>
</dbReference>
<keyword evidence="1" id="KW-0677">Repeat</keyword>
<evidence type="ECO:0000256" key="3">
    <source>
        <dbReference type="ARBA" id="ARBA00038336"/>
    </source>
</evidence>
<dbReference type="InterPro" id="IPR011990">
    <property type="entry name" value="TPR-like_helical_dom_sf"/>
</dbReference>
<feature type="region of interest" description="Disordered" evidence="5">
    <location>
        <begin position="459"/>
        <end position="485"/>
    </location>
</feature>
<evidence type="ECO:0000313" key="7">
    <source>
        <dbReference type="Proteomes" id="UP001266305"/>
    </source>
</evidence>
<dbReference type="Gene3D" id="1.25.40.10">
    <property type="entry name" value="Tetratricopeptide repeat domain"/>
    <property type="match status" value="3"/>
</dbReference>
<accession>A0ABQ9UNJ3</accession>
<comment type="caution">
    <text evidence="6">The sequence shown here is derived from an EMBL/GenBank/DDBJ whole genome shotgun (WGS) entry which is preliminary data.</text>
</comment>
<organism evidence="6 7">
    <name type="scientific">Saguinus oedipus</name>
    <name type="common">Cotton-top tamarin</name>
    <name type="synonym">Oedipomidas oedipus</name>
    <dbReference type="NCBI Taxonomy" id="9490"/>
    <lineage>
        <taxon>Eukaryota</taxon>
        <taxon>Metazoa</taxon>
        <taxon>Chordata</taxon>
        <taxon>Craniata</taxon>
        <taxon>Vertebrata</taxon>
        <taxon>Euteleostomi</taxon>
        <taxon>Mammalia</taxon>
        <taxon>Eutheria</taxon>
        <taxon>Euarchontoglires</taxon>
        <taxon>Primates</taxon>
        <taxon>Haplorrhini</taxon>
        <taxon>Platyrrhini</taxon>
        <taxon>Cebidae</taxon>
        <taxon>Callitrichinae</taxon>
        <taxon>Saguinus</taxon>
    </lineage>
</organism>
<gene>
    <name evidence="6" type="primary">IFIT2</name>
    <name evidence="6" type="ORF">P7K49_024095</name>
</gene>
<feature type="repeat" description="TPR" evidence="4">
    <location>
        <begin position="258"/>
        <end position="291"/>
    </location>
</feature>
<dbReference type="PROSITE" id="PS50005">
    <property type="entry name" value="TPR"/>
    <property type="match status" value="1"/>
</dbReference>
<dbReference type="PANTHER" id="PTHR10271:SF4">
    <property type="entry name" value="INTERFERON-INDUCED PROTEIN WITH TETRATRICOPEPTIDE REPEATS 2"/>
    <property type="match status" value="1"/>
</dbReference>
<dbReference type="SUPFAM" id="SSF48452">
    <property type="entry name" value="TPR-like"/>
    <property type="match status" value="3"/>
</dbReference>
<evidence type="ECO:0000256" key="4">
    <source>
        <dbReference type="PROSITE-ProRule" id="PRU00339"/>
    </source>
</evidence>
<keyword evidence="7" id="KW-1185">Reference proteome</keyword>
<dbReference type="Proteomes" id="UP001266305">
    <property type="component" value="Unassembled WGS sequence"/>
</dbReference>
<protein>
    <submittedName>
        <fullName evidence="6">Interferon-induced protein with tetratricopeptide repeats 2</fullName>
    </submittedName>
</protein>
<reference evidence="6 7" key="1">
    <citation type="submission" date="2023-05" db="EMBL/GenBank/DDBJ databases">
        <title>B98-5 Cell Line De Novo Hybrid Assembly: An Optical Mapping Approach.</title>
        <authorList>
            <person name="Kananen K."/>
            <person name="Auerbach J.A."/>
            <person name="Kautto E."/>
            <person name="Blachly J.S."/>
        </authorList>
    </citation>
    <scope>NUCLEOTIDE SEQUENCE [LARGE SCALE GENOMIC DNA]</scope>
    <source>
        <strain evidence="6">B95-8</strain>
        <tissue evidence="6">Cell line</tissue>
    </source>
</reference>
<evidence type="ECO:0000256" key="2">
    <source>
        <dbReference type="ARBA" id="ARBA00022803"/>
    </source>
</evidence>
<dbReference type="InterPro" id="IPR019734">
    <property type="entry name" value="TPR_rpt"/>
</dbReference>
<keyword evidence="2 4" id="KW-0802">TPR repeat</keyword>
<dbReference type="EMBL" id="JASSZA010000011">
    <property type="protein sequence ID" value="KAK2098644.1"/>
    <property type="molecule type" value="Genomic_DNA"/>
</dbReference>
<evidence type="ECO:0000256" key="5">
    <source>
        <dbReference type="SAM" id="MobiDB-lite"/>
    </source>
</evidence>
<feature type="compositionally biased region" description="Polar residues" evidence="5">
    <location>
        <begin position="473"/>
        <end position="485"/>
    </location>
</feature>
<evidence type="ECO:0000256" key="1">
    <source>
        <dbReference type="ARBA" id="ARBA00022737"/>
    </source>
</evidence>
<dbReference type="PANTHER" id="PTHR10271">
    <property type="entry name" value="INTERFERON-INDUCED PROTEIN WITH TETRATRICOPEPTIDE REPEATS"/>
    <property type="match status" value="1"/>
</dbReference>